<dbReference type="RefSeq" id="XP_003307224.2">
    <property type="nucleotide sequence ID" value="XM_003307176.2"/>
</dbReference>
<dbReference type="Proteomes" id="UP000008783">
    <property type="component" value="Unassembled WGS sequence"/>
</dbReference>
<dbReference type="STRING" id="418459.E3JPS1"/>
<feature type="compositionally biased region" description="Polar residues" evidence="1">
    <location>
        <begin position="199"/>
        <end position="210"/>
    </location>
</feature>
<feature type="region of interest" description="Disordered" evidence="1">
    <location>
        <begin position="185"/>
        <end position="226"/>
    </location>
</feature>
<dbReference type="InParanoid" id="E3JPS1"/>
<evidence type="ECO:0000313" key="2">
    <source>
        <dbReference type="EMBL" id="EFP74218.2"/>
    </source>
</evidence>
<evidence type="ECO:0000313" key="3">
    <source>
        <dbReference type="Proteomes" id="UP000008783"/>
    </source>
</evidence>
<evidence type="ECO:0000256" key="1">
    <source>
        <dbReference type="SAM" id="MobiDB-lite"/>
    </source>
</evidence>
<dbReference type="AlphaFoldDB" id="E3JPS1"/>
<dbReference type="KEGG" id="pgr:PGTG_00174"/>
<proteinExistence type="predicted"/>
<name>E3JPS1_PUCGT</name>
<feature type="compositionally biased region" description="Basic residues" evidence="1">
    <location>
        <begin position="213"/>
        <end position="222"/>
    </location>
</feature>
<dbReference type="EMBL" id="DS178262">
    <property type="protein sequence ID" value="EFP74218.2"/>
    <property type="molecule type" value="Genomic_DNA"/>
</dbReference>
<dbReference type="GeneID" id="10528209"/>
<protein>
    <submittedName>
        <fullName evidence="2">Uncharacterized protein</fullName>
    </submittedName>
</protein>
<reference key="1">
    <citation type="submission" date="2007-01" db="EMBL/GenBank/DDBJ databases">
        <title>The Genome Sequence of Puccinia graminis f. sp. tritici Strain CRL 75-36-700-3.</title>
        <authorList>
            <consortium name="The Broad Institute Genome Sequencing Platform"/>
            <person name="Birren B."/>
            <person name="Lander E."/>
            <person name="Galagan J."/>
            <person name="Nusbaum C."/>
            <person name="Devon K."/>
            <person name="Cuomo C."/>
            <person name="Jaffe D."/>
            <person name="Butler J."/>
            <person name="Alvarez P."/>
            <person name="Gnerre S."/>
            <person name="Grabherr M."/>
            <person name="Mauceli E."/>
            <person name="Brockman W."/>
            <person name="Young S."/>
            <person name="LaButti K."/>
            <person name="Sykes S."/>
            <person name="DeCaprio D."/>
            <person name="Crawford M."/>
            <person name="Koehrsen M."/>
            <person name="Engels R."/>
            <person name="Montgomery P."/>
            <person name="Pearson M."/>
            <person name="Howarth C."/>
            <person name="Larson L."/>
            <person name="White J."/>
            <person name="Zeng Q."/>
            <person name="Kodira C."/>
            <person name="Yandava C."/>
            <person name="Alvarado L."/>
            <person name="O'Leary S."/>
            <person name="Szabo L."/>
            <person name="Dean R."/>
            <person name="Schein J."/>
        </authorList>
    </citation>
    <scope>NUCLEOTIDE SEQUENCE</scope>
    <source>
        <strain>CRL 75-36-700-3</strain>
    </source>
</reference>
<dbReference type="HOGENOM" id="CLU_053900_1_0_1"/>
<organism evidence="2 3">
    <name type="scientific">Puccinia graminis f. sp. tritici (strain CRL 75-36-700-3 / race SCCL)</name>
    <name type="common">Black stem rust fungus</name>
    <dbReference type="NCBI Taxonomy" id="418459"/>
    <lineage>
        <taxon>Eukaryota</taxon>
        <taxon>Fungi</taxon>
        <taxon>Dikarya</taxon>
        <taxon>Basidiomycota</taxon>
        <taxon>Pucciniomycotina</taxon>
        <taxon>Pucciniomycetes</taxon>
        <taxon>Pucciniales</taxon>
        <taxon>Pucciniaceae</taxon>
        <taxon>Puccinia</taxon>
    </lineage>
</organism>
<reference evidence="3" key="2">
    <citation type="journal article" date="2011" name="Proc. Natl. Acad. Sci. U.S.A.">
        <title>Obligate biotrophy features unraveled by the genomic analysis of rust fungi.</title>
        <authorList>
            <person name="Duplessis S."/>
            <person name="Cuomo C.A."/>
            <person name="Lin Y.-C."/>
            <person name="Aerts A."/>
            <person name="Tisserant E."/>
            <person name="Veneault-Fourrey C."/>
            <person name="Joly D.L."/>
            <person name="Hacquard S."/>
            <person name="Amselem J."/>
            <person name="Cantarel B.L."/>
            <person name="Chiu R."/>
            <person name="Coutinho P.M."/>
            <person name="Feau N."/>
            <person name="Field M."/>
            <person name="Frey P."/>
            <person name="Gelhaye E."/>
            <person name="Goldberg J."/>
            <person name="Grabherr M.G."/>
            <person name="Kodira C.D."/>
            <person name="Kohler A."/>
            <person name="Kuees U."/>
            <person name="Lindquist E.A."/>
            <person name="Lucas S.M."/>
            <person name="Mago R."/>
            <person name="Mauceli E."/>
            <person name="Morin E."/>
            <person name="Murat C."/>
            <person name="Pangilinan J.L."/>
            <person name="Park R."/>
            <person name="Pearson M."/>
            <person name="Quesneville H."/>
            <person name="Rouhier N."/>
            <person name="Sakthikumar S."/>
            <person name="Salamov A.A."/>
            <person name="Schmutz J."/>
            <person name="Selles B."/>
            <person name="Shapiro H."/>
            <person name="Tanguay P."/>
            <person name="Tuskan G.A."/>
            <person name="Henrissat B."/>
            <person name="Van de Peer Y."/>
            <person name="Rouze P."/>
            <person name="Ellis J.G."/>
            <person name="Dodds P.N."/>
            <person name="Schein J.E."/>
            <person name="Zhong S."/>
            <person name="Hamelin R.C."/>
            <person name="Grigoriev I.V."/>
            <person name="Szabo L.J."/>
            <person name="Martin F."/>
        </authorList>
    </citation>
    <scope>NUCLEOTIDE SEQUENCE [LARGE SCALE GENOMIC DNA]</scope>
    <source>
        <strain evidence="3">CRL 75-36-700-3 / race SCCL</strain>
    </source>
</reference>
<keyword evidence="3" id="KW-1185">Reference proteome</keyword>
<sequence>MSEVTVLCKELTILQTRLEALETRLTTMLPSHVQLSSHKLATAKDKTVKSKETISHVSVKHSKKSCSDTKGNSQTLRSRSFKVMRHLINVVDISHLGTIPAERLENSSNDQTSFLKTTGAARRSESKHSGLAYTSDTPKIFHPKRPRKEVQITGASTLFQSPSSPKGPFSATVLPTTTDLQRLMKDKSVQEPVRPPSRLETTLNESSDSSRYLHPKRPRKVKFPNNSTTLNQQSEVVFPKTAEISMVTRTPENILPEVFAYNKLAPRLWTILTPQHDPGLC</sequence>
<dbReference type="VEuPathDB" id="FungiDB:PGTG_00174"/>
<accession>E3JPS1</accession>
<feature type="region of interest" description="Disordered" evidence="1">
    <location>
        <begin position="118"/>
        <end position="142"/>
    </location>
</feature>
<gene>
    <name evidence="2" type="ORF">PGTG_00174</name>
</gene>